<protein>
    <submittedName>
        <fullName evidence="2">Uncharacterized protein</fullName>
    </submittedName>
</protein>
<comment type="caution">
    <text evidence="2">The sequence shown here is derived from an EMBL/GenBank/DDBJ whole genome shotgun (WGS) entry which is preliminary data.</text>
</comment>
<sequence>MTASRASWASARWAIHTHIGRGEMMQFAGSDQRYTAMDCNTAGQSNTNNFQMASNSGMQTSWSSDNPNQGAPGPASSPISASSARLMPLPRPDIKKRPGLLARTNRSPPTTQTSTMARGSDLGGRPPALSGSSAATLSPLSSTQRTQQQQSQKLVKIHELQRLRRQLHRQTKALEQQQAARRSRYQPLHRMAGPVATPCPQPTDASVSASASPAPSWASPAPSLASPAHFSAYPAPIWNSLAPSSAYPAPAWDSLAPSSAYPAPAWDSPAHFSAYPAPFWNSLAPSPAYPAPVWDSLAPSSASSALSWDSSALSLASPPQYSPTFFRFCLTNEEWNDYLPDGDRRAVPSAMLRAAWEDLRDSIPTSQSDTTDQDAAARAGRPGQSARLAKWNRLVRGLIAVQPVGDAGGARRAWLTRLLFELHAPSESATTVPADEEDNEVELAFQVLPTIIDYLPEGSRLQTTPRGQYITAQELETAHRNILQYIRETNLEALTVAQFGGFRAWVLHWDEIMDSLADSTKAGSLRALQMGRRRAKLGIVLYIGG</sequence>
<gene>
    <name evidence="2" type="ORF">P8C59_006501</name>
</gene>
<dbReference type="EMBL" id="JAQQPM010000005">
    <property type="protein sequence ID" value="KAK2072126.1"/>
    <property type="molecule type" value="Genomic_DNA"/>
</dbReference>
<feature type="compositionally biased region" description="Polar residues" evidence="1">
    <location>
        <begin position="45"/>
        <end position="69"/>
    </location>
</feature>
<dbReference type="AlphaFoldDB" id="A0AAD9I6J7"/>
<dbReference type="Proteomes" id="UP001217918">
    <property type="component" value="Unassembled WGS sequence"/>
</dbReference>
<feature type="region of interest" description="Disordered" evidence="1">
    <location>
        <begin position="361"/>
        <end position="384"/>
    </location>
</feature>
<evidence type="ECO:0000256" key="1">
    <source>
        <dbReference type="SAM" id="MobiDB-lite"/>
    </source>
</evidence>
<name>A0AAD9I6J7_9PEZI</name>
<feature type="region of interest" description="Disordered" evidence="1">
    <location>
        <begin position="192"/>
        <end position="211"/>
    </location>
</feature>
<feature type="compositionally biased region" description="Polar residues" evidence="1">
    <location>
        <begin position="104"/>
        <end position="117"/>
    </location>
</feature>
<keyword evidence="3" id="KW-1185">Reference proteome</keyword>
<evidence type="ECO:0000313" key="2">
    <source>
        <dbReference type="EMBL" id="KAK2072126.1"/>
    </source>
</evidence>
<evidence type="ECO:0000313" key="3">
    <source>
        <dbReference type="Proteomes" id="UP001217918"/>
    </source>
</evidence>
<feature type="compositionally biased region" description="Low complexity" evidence="1">
    <location>
        <begin position="126"/>
        <end position="154"/>
    </location>
</feature>
<feature type="compositionally biased region" description="Low complexity" evidence="1">
    <location>
        <begin position="70"/>
        <end position="84"/>
    </location>
</feature>
<organism evidence="2 3">
    <name type="scientific">Phyllachora maydis</name>
    <dbReference type="NCBI Taxonomy" id="1825666"/>
    <lineage>
        <taxon>Eukaryota</taxon>
        <taxon>Fungi</taxon>
        <taxon>Dikarya</taxon>
        <taxon>Ascomycota</taxon>
        <taxon>Pezizomycotina</taxon>
        <taxon>Sordariomycetes</taxon>
        <taxon>Sordariomycetidae</taxon>
        <taxon>Phyllachorales</taxon>
        <taxon>Phyllachoraceae</taxon>
        <taxon>Phyllachora</taxon>
    </lineage>
</organism>
<feature type="region of interest" description="Disordered" evidence="1">
    <location>
        <begin position="45"/>
        <end position="154"/>
    </location>
</feature>
<reference evidence="2" key="1">
    <citation type="journal article" date="2023" name="Mol. Plant Microbe Interact.">
        <title>Elucidating the Obligate Nature and Biological Capacity of an Invasive Fungal Corn Pathogen.</title>
        <authorList>
            <person name="MacCready J.S."/>
            <person name="Roggenkamp E.M."/>
            <person name="Gdanetz K."/>
            <person name="Chilvers M.I."/>
        </authorList>
    </citation>
    <scope>NUCLEOTIDE SEQUENCE</scope>
    <source>
        <strain evidence="2">PM02</strain>
    </source>
</reference>
<proteinExistence type="predicted"/>
<accession>A0AAD9I6J7</accession>